<protein>
    <recommendedName>
        <fullName evidence="4">Chromo domain-containing protein</fullName>
    </recommendedName>
</protein>
<reference evidence="2 3" key="1">
    <citation type="submission" date="2019-12" db="EMBL/GenBank/DDBJ databases">
        <title>Chromosome-level assembly of the Caenorhabditis remanei genome.</title>
        <authorList>
            <person name="Teterina A.A."/>
            <person name="Willis J.H."/>
            <person name="Phillips P.C."/>
        </authorList>
    </citation>
    <scope>NUCLEOTIDE SEQUENCE [LARGE SCALE GENOMIC DNA]</scope>
    <source>
        <strain evidence="2 3">PX506</strain>
        <tissue evidence="2">Whole organism</tissue>
    </source>
</reference>
<dbReference type="EMBL" id="WUAV01000003">
    <property type="protein sequence ID" value="KAF1760890.1"/>
    <property type="molecule type" value="Genomic_DNA"/>
</dbReference>
<proteinExistence type="predicted"/>
<dbReference type="Proteomes" id="UP000483820">
    <property type="component" value="Chromosome III"/>
</dbReference>
<dbReference type="KEGG" id="crq:GCK72_009142"/>
<organism evidence="2 3">
    <name type="scientific">Caenorhabditis remanei</name>
    <name type="common">Caenorhabditis vulgaris</name>
    <dbReference type="NCBI Taxonomy" id="31234"/>
    <lineage>
        <taxon>Eukaryota</taxon>
        <taxon>Metazoa</taxon>
        <taxon>Ecdysozoa</taxon>
        <taxon>Nematoda</taxon>
        <taxon>Chromadorea</taxon>
        <taxon>Rhabditida</taxon>
        <taxon>Rhabditina</taxon>
        <taxon>Rhabditomorpha</taxon>
        <taxon>Rhabditoidea</taxon>
        <taxon>Rhabditidae</taxon>
        <taxon>Peloderinae</taxon>
        <taxon>Caenorhabditis</taxon>
    </lineage>
</organism>
<dbReference type="RefSeq" id="XP_053586813.1">
    <property type="nucleotide sequence ID" value="XM_053727236.1"/>
</dbReference>
<accession>A0A6A5GZD7</accession>
<name>A0A6A5GZD7_CAERE</name>
<evidence type="ECO:0008006" key="4">
    <source>
        <dbReference type="Google" id="ProtNLM"/>
    </source>
</evidence>
<evidence type="ECO:0000313" key="3">
    <source>
        <dbReference type="Proteomes" id="UP000483820"/>
    </source>
</evidence>
<dbReference type="AlphaFoldDB" id="A0A6A5GZD7"/>
<dbReference type="CTD" id="9818306"/>
<feature type="region of interest" description="Disordered" evidence="1">
    <location>
        <begin position="1"/>
        <end position="41"/>
    </location>
</feature>
<comment type="caution">
    <text evidence="2">The sequence shown here is derived from an EMBL/GenBank/DDBJ whole genome shotgun (WGS) entry which is preliminary data.</text>
</comment>
<sequence length="158" mass="18535">MPKVKRRGRKFMLTRRPNKKEEIEETSDPTTSSTKPKKRISFEPEAANISNFFLGGEDGKEQTYKVHWKDFPLRSPTDVYAHQISAVMIYLFWWKTFTEFNEFEEIAKRRPLTAKEQETEAEHARSIQNYKKLIEMGEEFSAGYGDLVSENSGRITIF</sequence>
<evidence type="ECO:0000256" key="1">
    <source>
        <dbReference type="SAM" id="MobiDB-lite"/>
    </source>
</evidence>
<feature type="compositionally biased region" description="Basic residues" evidence="1">
    <location>
        <begin position="1"/>
        <end position="18"/>
    </location>
</feature>
<dbReference type="GeneID" id="9818306"/>
<gene>
    <name evidence="2" type="ORF">GCK72_009142</name>
</gene>
<evidence type="ECO:0000313" key="2">
    <source>
        <dbReference type="EMBL" id="KAF1760890.1"/>
    </source>
</evidence>